<protein>
    <recommendedName>
        <fullName evidence="1">CRISPR-associated protein Cas6 C-terminal domain-containing protein</fullName>
    </recommendedName>
</protein>
<proteinExistence type="predicted"/>
<evidence type="ECO:0000259" key="1">
    <source>
        <dbReference type="Pfam" id="PF10040"/>
    </source>
</evidence>
<feature type="domain" description="CRISPR-associated protein Cas6 C-terminal" evidence="1">
    <location>
        <begin position="115"/>
        <end position="229"/>
    </location>
</feature>
<accession>A0ABN0B8J9</accession>
<sequence length="234" mass="27518">KRICHNCYASSQCVYYDFYENKNTYHAYRFDYELGKAYYDFNFYLFNEATQSLPLIISAFHFMLTEQGLGKERRIIKDFDLFVNDINCYKDKSLSLPTSYTKHIDIQDFHQNVILHFRTPLRMKQNNVFVKSQNLTLHDIGNSIYQRQVRILGREYEKFPHQISGEIAERDLFFKELTRLSNRQKTTMNLGGIMGQITLQGLNKETYEILKIGEILGVGKQCVFGLGKITLEVI</sequence>
<dbReference type="Gene3D" id="3.30.70.1900">
    <property type="match status" value="1"/>
</dbReference>
<organism evidence="2 3">
    <name type="scientific">Helicobacter cinaedi CCUG 18818 = ATCC BAA-847</name>
    <dbReference type="NCBI Taxonomy" id="537971"/>
    <lineage>
        <taxon>Bacteria</taxon>
        <taxon>Pseudomonadati</taxon>
        <taxon>Campylobacterota</taxon>
        <taxon>Epsilonproteobacteria</taxon>
        <taxon>Campylobacterales</taxon>
        <taxon>Helicobacteraceae</taxon>
        <taxon>Helicobacter</taxon>
    </lineage>
</organism>
<evidence type="ECO:0000313" key="3">
    <source>
        <dbReference type="Proteomes" id="UP000005755"/>
    </source>
</evidence>
<dbReference type="Proteomes" id="UP000005755">
    <property type="component" value="Unassembled WGS sequence"/>
</dbReference>
<dbReference type="EMBL" id="DS990391">
    <property type="protein sequence ID" value="EFR45855.1"/>
    <property type="molecule type" value="Genomic_DNA"/>
</dbReference>
<name>A0ABN0B8J9_9HELI</name>
<keyword evidence="3" id="KW-1185">Reference proteome</keyword>
<gene>
    <name evidence="2" type="ORF">HCCG_00401</name>
</gene>
<dbReference type="Pfam" id="PF10040">
    <property type="entry name" value="CRISPR_Cas6"/>
    <property type="match status" value="1"/>
</dbReference>
<evidence type="ECO:0000313" key="2">
    <source>
        <dbReference type="EMBL" id="EFR45855.1"/>
    </source>
</evidence>
<reference evidence="3" key="1">
    <citation type="journal article" date="2014" name="Genome Announc.">
        <title>Draft genome sequences of six enterohepatic helicobacter species isolated from humans and one from rhesus macaques.</title>
        <authorList>
            <person name="Shen Z."/>
            <person name="Sheh A."/>
            <person name="Young S.K."/>
            <person name="Abouelliel A."/>
            <person name="Ward D.V."/>
            <person name="Earl A.M."/>
            <person name="Fox J.G."/>
        </authorList>
    </citation>
    <scope>NUCLEOTIDE SEQUENCE [LARGE SCALE GENOMIC DNA]</scope>
    <source>
        <strain evidence="3">CCUG 18818</strain>
    </source>
</reference>
<dbReference type="InterPro" id="IPR019267">
    <property type="entry name" value="CRISPR-assoc_Cas6_C"/>
</dbReference>
<feature type="non-terminal residue" evidence="2">
    <location>
        <position position="1"/>
    </location>
</feature>